<accession>A0A147BC98</accession>
<feature type="non-terminal residue" evidence="2">
    <location>
        <position position="1"/>
    </location>
</feature>
<dbReference type="AlphaFoldDB" id="A0A147BC98"/>
<proteinExistence type="predicted"/>
<name>A0A147BC98_IXORI</name>
<protein>
    <submittedName>
        <fullName evidence="2">Uncharacterized protein</fullName>
    </submittedName>
</protein>
<sequence>ATRVHKGLRPRLGPAALTRRSCMQDRVTVSCRTTAARSPKVYMGASGLQRECWGRGRAKQRGLLFLGMEKEKRDSRAPKNERCRCVEYKETSRKNNGSQETRREDLLGTPAANDGTTHRLHSLRDDCNHEPAHQRPL</sequence>
<evidence type="ECO:0000256" key="1">
    <source>
        <dbReference type="SAM" id="MobiDB-lite"/>
    </source>
</evidence>
<feature type="compositionally biased region" description="Basic and acidic residues" evidence="1">
    <location>
        <begin position="122"/>
        <end position="137"/>
    </location>
</feature>
<reference evidence="2" key="1">
    <citation type="journal article" date="2018" name="PLoS Negl. Trop. Dis.">
        <title>Sialome diversity of ticks revealed by RNAseq of single tick salivary glands.</title>
        <authorList>
            <person name="Perner J."/>
            <person name="Kropackova S."/>
            <person name="Kopacek P."/>
            <person name="Ribeiro J.M."/>
        </authorList>
    </citation>
    <scope>NUCLEOTIDE SEQUENCE</scope>
    <source>
        <strain evidence="2">Siblings of single egg batch collected in Ceske Budejovice</strain>
        <tissue evidence="2">Salivary glands</tissue>
    </source>
</reference>
<organism evidence="2">
    <name type="scientific">Ixodes ricinus</name>
    <name type="common">Common tick</name>
    <name type="synonym">Acarus ricinus</name>
    <dbReference type="NCBI Taxonomy" id="34613"/>
    <lineage>
        <taxon>Eukaryota</taxon>
        <taxon>Metazoa</taxon>
        <taxon>Ecdysozoa</taxon>
        <taxon>Arthropoda</taxon>
        <taxon>Chelicerata</taxon>
        <taxon>Arachnida</taxon>
        <taxon>Acari</taxon>
        <taxon>Parasitiformes</taxon>
        <taxon>Ixodida</taxon>
        <taxon>Ixodoidea</taxon>
        <taxon>Ixodidae</taxon>
        <taxon>Ixodinae</taxon>
        <taxon>Ixodes</taxon>
    </lineage>
</organism>
<feature type="region of interest" description="Disordered" evidence="1">
    <location>
        <begin position="86"/>
        <end position="137"/>
    </location>
</feature>
<evidence type="ECO:0000313" key="2">
    <source>
        <dbReference type="EMBL" id="JAR88082.1"/>
    </source>
</evidence>
<dbReference type="EMBL" id="GEGO01007322">
    <property type="protein sequence ID" value="JAR88082.1"/>
    <property type="molecule type" value="Transcribed_RNA"/>
</dbReference>